<dbReference type="EMBL" id="DF973421">
    <property type="protein sequence ID" value="GAU30219.1"/>
    <property type="molecule type" value="Genomic_DNA"/>
</dbReference>
<evidence type="ECO:0000313" key="3">
    <source>
        <dbReference type="Proteomes" id="UP000242715"/>
    </source>
</evidence>
<dbReference type="InterPro" id="IPR003409">
    <property type="entry name" value="MORN"/>
</dbReference>
<dbReference type="PANTHER" id="PTHR23084:SF263">
    <property type="entry name" value="MORN REPEAT-CONTAINING PROTEIN 1"/>
    <property type="match status" value="1"/>
</dbReference>
<dbReference type="SMART" id="SM00698">
    <property type="entry name" value="MORN"/>
    <property type="match status" value="5"/>
</dbReference>
<evidence type="ECO:0000313" key="2">
    <source>
        <dbReference type="EMBL" id="GAU30219.1"/>
    </source>
</evidence>
<protein>
    <recommendedName>
        <fullName evidence="4">MORN repeat-containing protein</fullName>
    </recommendedName>
</protein>
<name>A0A2Z6NF00_TRISU</name>
<organism evidence="2 3">
    <name type="scientific">Trifolium subterraneum</name>
    <name type="common">Subterranean clover</name>
    <dbReference type="NCBI Taxonomy" id="3900"/>
    <lineage>
        <taxon>Eukaryota</taxon>
        <taxon>Viridiplantae</taxon>
        <taxon>Streptophyta</taxon>
        <taxon>Embryophyta</taxon>
        <taxon>Tracheophyta</taxon>
        <taxon>Spermatophyta</taxon>
        <taxon>Magnoliopsida</taxon>
        <taxon>eudicotyledons</taxon>
        <taxon>Gunneridae</taxon>
        <taxon>Pentapetalae</taxon>
        <taxon>rosids</taxon>
        <taxon>fabids</taxon>
        <taxon>Fabales</taxon>
        <taxon>Fabaceae</taxon>
        <taxon>Papilionoideae</taxon>
        <taxon>50 kb inversion clade</taxon>
        <taxon>NPAAA clade</taxon>
        <taxon>Hologalegina</taxon>
        <taxon>IRL clade</taxon>
        <taxon>Trifolieae</taxon>
        <taxon>Trifolium</taxon>
    </lineage>
</organism>
<dbReference type="PANTHER" id="PTHR23084">
    <property type="entry name" value="PHOSPHATIDYLINOSITOL-4-PHOSPHATE 5-KINASE RELATED"/>
    <property type="match status" value="1"/>
</dbReference>
<evidence type="ECO:0008006" key="4">
    <source>
        <dbReference type="Google" id="ProtNLM"/>
    </source>
</evidence>
<dbReference type="Proteomes" id="UP000242715">
    <property type="component" value="Unassembled WGS sequence"/>
</dbReference>
<keyword evidence="3" id="KW-1185">Reference proteome</keyword>
<gene>
    <name evidence="2" type="ORF">TSUD_67720</name>
</gene>
<sequence length="170" mass="19507">MKIVEDDESFKEKSYSNGGVYIGKFKGKLFHGIGKYTWSNGTIYEGDWVDGKRTGKGLMIWPSGIKYECEFLTKLNDDVYVGKFNRKLFHDNKKYKWSNRTIYEGDWVDGAMTGKGVMIWPSGTKYEGEFYESYLHGRGTLTRENSCVYTGDWRMDANRGIGQVVHLGSV</sequence>
<dbReference type="SUPFAM" id="SSF82185">
    <property type="entry name" value="Histone H3 K4-specific methyltransferase SET7/9 N-terminal domain"/>
    <property type="match status" value="2"/>
</dbReference>
<proteinExistence type="predicted"/>
<accession>A0A2Z6NF00</accession>
<dbReference type="GO" id="GO:0016020">
    <property type="term" value="C:membrane"/>
    <property type="evidence" value="ECO:0007669"/>
    <property type="project" value="UniProtKB-ARBA"/>
</dbReference>
<keyword evidence="1" id="KW-0677">Repeat</keyword>
<evidence type="ECO:0000256" key="1">
    <source>
        <dbReference type="ARBA" id="ARBA00022737"/>
    </source>
</evidence>
<dbReference type="Gene3D" id="2.20.110.10">
    <property type="entry name" value="Histone H3 K4-specific methyltransferase SET7/9 N-terminal domain"/>
    <property type="match status" value="2"/>
</dbReference>
<reference evidence="3" key="1">
    <citation type="journal article" date="2017" name="Front. Plant Sci.">
        <title>Climate Clever Clovers: New Paradigm to Reduce the Environmental Footprint of Ruminants by Breeding Low Methanogenic Forages Utilizing Haplotype Variation.</title>
        <authorList>
            <person name="Kaur P."/>
            <person name="Appels R."/>
            <person name="Bayer P.E."/>
            <person name="Keeble-Gagnere G."/>
            <person name="Wang J."/>
            <person name="Hirakawa H."/>
            <person name="Shirasawa K."/>
            <person name="Vercoe P."/>
            <person name="Stefanova K."/>
            <person name="Durmic Z."/>
            <person name="Nichols P."/>
            <person name="Revell C."/>
            <person name="Isobe S.N."/>
            <person name="Edwards D."/>
            <person name="Erskine W."/>
        </authorList>
    </citation>
    <scope>NUCLEOTIDE SEQUENCE [LARGE SCALE GENOMIC DNA]</scope>
    <source>
        <strain evidence="3">cv. Daliak</strain>
    </source>
</reference>
<dbReference type="AlphaFoldDB" id="A0A2Z6NF00"/>
<dbReference type="OrthoDB" id="1427885at2759"/>
<dbReference type="Pfam" id="PF02493">
    <property type="entry name" value="MORN"/>
    <property type="match status" value="4"/>
</dbReference>